<evidence type="ECO:0000256" key="3">
    <source>
        <dbReference type="ARBA" id="ARBA00022737"/>
    </source>
</evidence>
<keyword evidence="2" id="KW-0507">mRNA processing</keyword>
<dbReference type="FunFam" id="3.30.70.330:FF:000039">
    <property type="entry name" value="U1 small nuclear ribonucleoprotein A"/>
    <property type="match status" value="1"/>
</dbReference>
<dbReference type="PROSITE" id="PS50102">
    <property type="entry name" value="RRM"/>
    <property type="match status" value="1"/>
</dbReference>
<dbReference type="Pfam" id="PF00076">
    <property type="entry name" value="RRM_1"/>
    <property type="match status" value="1"/>
</dbReference>
<feature type="domain" description="RRM" evidence="8">
    <location>
        <begin position="12"/>
        <end position="91"/>
    </location>
</feature>
<evidence type="ECO:0000259" key="8">
    <source>
        <dbReference type="PROSITE" id="PS50102"/>
    </source>
</evidence>
<dbReference type="GO" id="GO:0003729">
    <property type="term" value="F:mRNA binding"/>
    <property type="evidence" value="ECO:0007669"/>
    <property type="project" value="TreeGrafter"/>
</dbReference>
<evidence type="ECO:0000256" key="4">
    <source>
        <dbReference type="ARBA" id="ARBA00022884"/>
    </source>
</evidence>
<dbReference type="Gene3D" id="3.30.70.330">
    <property type="match status" value="1"/>
</dbReference>
<sequence>MNGDGFPVGANETLYCRNLPDKLQKEDLKRELYMLFTTYGPVLDIVALKTSKMRGQAHVLFRDKLASTQALRDLNNQDFFGKSMQISYAKSKSDTLAKLDGTYKQPSAPSEVQVTETQRSIFAGPPGTHSSGPTQASLGPPPSLSAMNAASPSDAATPVSQGVKRSRQESEDEDEGAPMDMDDAPMDESDDD</sequence>
<protein>
    <recommendedName>
        <fullName evidence="8">RRM domain-containing protein</fullName>
    </recommendedName>
</protein>
<dbReference type="SUPFAM" id="SSF54928">
    <property type="entry name" value="RNA-binding domain, RBD"/>
    <property type="match status" value="1"/>
</dbReference>
<reference evidence="10" key="1">
    <citation type="journal article" date="2020" name="Stud. Mycol.">
        <title>101 Dothideomycetes genomes: A test case for predicting lifestyles and emergence of pathogens.</title>
        <authorList>
            <person name="Haridas S."/>
            <person name="Albert R."/>
            <person name="Binder M."/>
            <person name="Bloem J."/>
            <person name="LaButti K."/>
            <person name="Salamov A."/>
            <person name="Andreopoulos B."/>
            <person name="Baker S."/>
            <person name="Barry K."/>
            <person name="Bills G."/>
            <person name="Bluhm B."/>
            <person name="Cannon C."/>
            <person name="Castanera R."/>
            <person name="Culley D."/>
            <person name="Daum C."/>
            <person name="Ezra D."/>
            <person name="Gonzalez J."/>
            <person name="Henrissat B."/>
            <person name="Kuo A."/>
            <person name="Liang C."/>
            <person name="Lipzen A."/>
            <person name="Lutzoni F."/>
            <person name="Magnuson J."/>
            <person name="Mondo S."/>
            <person name="Nolan M."/>
            <person name="Ohm R."/>
            <person name="Pangilinan J."/>
            <person name="Park H.-J."/>
            <person name="Ramirez L."/>
            <person name="Alfaro M."/>
            <person name="Sun H."/>
            <person name="Tritt A."/>
            <person name="Yoshinaga Y."/>
            <person name="Zwiers L.-H."/>
            <person name="Turgeon B."/>
            <person name="Goodwin S."/>
            <person name="Spatafora J."/>
            <person name="Crous P."/>
            <person name="Grigoriev I."/>
        </authorList>
    </citation>
    <scope>NUCLEOTIDE SEQUENCE [LARGE SCALE GENOMIC DNA]</scope>
    <source>
        <strain evidence="10">CECT 20119</strain>
    </source>
</reference>
<keyword evidence="5" id="KW-0539">Nucleus</keyword>
<dbReference type="SMART" id="SM00360">
    <property type="entry name" value="RRM"/>
    <property type="match status" value="1"/>
</dbReference>
<name>A0A6A6G8Y5_9PEZI</name>
<comment type="subcellular location">
    <subcellularLocation>
        <location evidence="1">Nucleus</location>
    </subcellularLocation>
</comment>
<keyword evidence="10" id="KW-1185">Reference proteome</keyword>
<dbReference type="PANTHER" id="PTHR23003">
    <property type="entry name" value="RNA RECOGNITION MOTIF RRM DOMAIN CONTAINING PROTEIN"/>
    <property type="match status" value="1"/>
</dbReference>
<evidence type="ECO:0000256" key="6">
    <source>
        <dbReference type="PROSITE-ProRule" id="PRU00176"/>
    </source>
</evidence>
<organism evidence="9 10">
    <name type="scientific">Elsinoe ampelina</name>
    <dbReference type="NCBI Taxonomy" id="302913"/>
    <lineage>
        <taxon>Eukaryota</taxon>
        <taxon>Fungi</taxon>
        <taxon>Dikarya</taxon>
        <taxon>Ascomycota</taxon>
        <taxon>Pezizomycotina</taxon>
        <taxon>Dothideomycetes</taxon>
        <taxon>Dothideomycetidae</taxon>
        <taxon>Myriangiales</taxon>
        <taxon>Elsinoaceae</taxon>
        <taxon>Elsinoe</taxon>
    </lineage>
</organism>
<dbReference type="CDD" id="cd12246">
    <property type="entry name" value="RRM1_U1A_like"/>
    <property type="match status" value="1"/>
</dbReference>
<feature type="compositionally biased region" description="Polar residues" evidence="7">
    <location>
        <begin position="128"/>
        <end position="137"/>
    </location>
</feature>
<evidence type="ECO:0000313" key="10">
    <source>
        <dbReference type="Proteomes" id="UP000799538"/>
    </source>
</evidence>
<dbReference type="GO" id="GO:0005737">
    <property type="term" value="C:cytoplasm"/>
    <property type="evidence" value="ECO:0007669"/>
    <property type="project" value="TreeGrafter"/>
</dbReference>
<dbReference type="InterPro" id="IPR035979">
    <property type="entry name" value="RBD_domain_sf"/>
</dbReference>
<evidence type="ECO:0000256" key="1">
    <source>
        <dbReference type="ARBA" id="ARBA00004123"/>
    </source>
</evidence>
<gene>
    <name evidence="9" type="ORF">BDZ85DRAFT_201316</name>
</gene>
<dbReference type="InterPro" id="IPR012677">
    <property type="entry name" value="Nucleotide-bd_a/b_plait_sf"/>
</dbReference>
<dbReference type="InterPro" id="IPR000504">
    <property type="entry name" value="RRM_dom"/>
</dbReference>
<dbReference type="InterPro" id="IPR050374">
    <property type="entry name" value="RRT5_SRSF_SR"/>
</dbReference>
<feature type="compositionally biased region" description="Acidic residues" evidence="7">
    <location>
        <begin position="170"/>
        <end position="192"/>
    </location>
</feature>
<feature type="region of interest" description="Disordered" evidence="7">
    <location>
        <begin position="121"/>
        <end position="192"/>
    </location>
</feature>
<proteinExistence type="predicted"/>
<dbReference type="AlphaFoldDB" id="A0A6A6G8Y5"/>
<evidence type="ECO:0000256" key="7">
    <source>
        <dbReference type="SAM" id="MobiDB-lite"/>
    </source>
</evidence>
<evidence type="ECO:0000256" key="2">
    <source>
        <dbReference type="ARBA" id="ARBA00022664"/>
    </source>
</evidence>
<dbReference type="Proteomes" id="UP000799538">
    <property type="component" value="Unassembled WGS sequence"/>
</dbReference>
<dbReference type="PANTHER" id="PTHR23003:SF62">
    <property type="entry name" value="SERINE_ARGININE (SR)-TYPE SHUTTLING MRNA BINDING PROTEIN NPL3"/>
    <property type="match status" value="1"/>
</dbReference>
<evidence type="ECO:0000256" key="5">
    <source>
        <dbReference type="ARBA" id="ARBA00023242"/>
    </source>
</evidence>
<accession>A0A6A6G8Y5</accession>
<dbReference type="GO" id="GO:0006397">
    <property type="term" value="P:mRNA processing"/>
    <property type="evidence" value="ECO:0007669"/>
    <property type="project" value="UniProtKB-KW"/>
</dbReference>
<evidence type="ECO:0000313" key="9">
    <source>
        <dbReference type="EMBL" id="KAF2222205.1"/>
    </source>
</evidence>
<dbReference type="OrthoDB" id="277802at2759"/>
<keyword evidence="4 6" id="KW-0694">RNA-binding</keyword>
<dbReference type="EMBL" id="ML992509">
    <property type="protein sequence ID" value="KAF2222205.1"/>
    <property type="molecule type" value="Genomic_DNA"/>
</dbReference>
<keyword evidence="3" id="KW-0677">Repeat</keyword>
<dbReference type="GO" id="GO:0005634">
    <property type="term" value="C:nucleus"/>
    <property type="evidence" value="ECO:0007669"/>
    <property type="project" value="UniProtKB-SubCell"/>
</dbReference>